<evidence type="ECO:0000256" key="4">
    <source>
        <dbReference type="ARBA" id="ARBA00022692"/>
    </source>
</evidence>
<reference evidence="10 11" key="1">
    <citation type="submission" date="2021-01" db="EMBL/GenBank/DDBJ databases">
        <title>Genomic Encyclopedia of Type Strains, Phase IV (KMG-IV): sequencing the most valuable type-strain genomes for metagenomic binning, comparative biology and taxonomic classification.</title>
        <authorList>
            <person name="Goeker M."/>
        </authorList>
    </citation>
    <scope>NUCLEOTIDE SEQUENCE [LARGE SCALE GENOMIC DNA]</scope>
    <source>
        <strain evidence="10 11">DSM 25540</strain>
    </source>
</reference>
<dbReference type="Gene3D" id="3.30.240.20">
    <property type="entry name" value="bsu07140 like domains"/>
    <property type="match status" value="2"/>
</dbReference>
<evidence type="ECO:0000313" key="10">
    <source>
        <dbReference type="EMBL" id="MBM7632747.1"/>
    </source>
</evidence>
<evidence type="ECO:0000259" key="9">
    <source>
        <dbReference type="Pfam" id="PF20730"/>
    </source>
</evidence>
<protein>
    <submittedName>
        <fullName evidence="10">Uncharacterized membrane protein YcaP (DUF421 family)</fullName>
    </submittedName>
</protein>
<dbReference type="InterPro" id="IPR007353">
    <property type="entry name" value="DUF421"/>
</dbReference>
<sequence length="226" mass="25697">MHLELLQTGVELLVGFIALLVMLKLLGKATLSQITPFDFISALILGDLIGNAIYDEQARVGSILFSVGIWGTLIYTLEMITQKYRGTRKVLEGSPSIIVKDGQIVRKELKANKLDLDQLQHLLRRENVFSFREIQHAILETDGKVSVLKKSDYENPVSQDLQLPAKPVYLPITLISDGKVNWDNLQLAGYDESWLNKQLRSKNITTYSDVFFLEWKQDEGLYLEPM</sequence>
<dbReference type="Proteomes" id="UP000741863">
    <property type="component" value="Unassembled WGS sequence"/>
</dbReference>
<feature type="transmembrane region" description="Helical" evidence="7">
    <location>
        <begin position="60"/>
        <end position="80"/>
    </location>
</feature>
<dbReference type="EMBL" id="JAFBEC010000004">
    <property type="protein sequence ID" value="MBM7632747.1"/>
    <property type="molecule type" value="Genomic_DNA"/>
</dbReference>
<evidence type="ECO:0000256" key="6">
    <source>
        <dbReference type="ARBA" id="ARBA00023136"/>
    </source>
</evidence>
<feature type="transmembrane region" description="Helical" evidence="7">
    <location>
        <begin position="6"/>
        <end position="25"/>
    </location>
</feature>
<name>A0ABS2PBR1_9BACL</name>
<organism evidence="10 11">
    <name type="scientific">Geomicrobium sediminis</name>
    <dbReference type="NCBI Taxonomy" id="1347788"/>
    <lineage>
        <taxon>Bacteria</taxon>
        <taxon>Bacillati</taxon>
        <taxon>Bacillota</taxon>
        <taxon>Bacilli</taxon>
        <taxon>Bacillales</taxon>
        <taxon>Geomicrobium</taxon>
    </lineage>
</organism>
<keyword evidence="11" id="KW-1185">Reference proteome</keyword>
<evidence type="ECO:0000256" key="3">
    <source>
        <dbReference type="ARBA" id="ARBA00022475"/>
    </source>
</evidence>
<feature type="domain" description="YetF-like N-terminal transmembrane" evidence="9">
    <location>
        <begin position="6"/>
        <end position="80"/>
    </location>
</feature>
<evidence type="ECO:0000256" key="7">
    <source>
        <dbReference type="SAM" id="Phobius"/>
    </source>
</evidence>
<dbReference type="Pfam" id="PF04239">
    <property type="entry name" value="DUF421"/>
    <property type="match status" value="1"/>
</dbReference>
<evidence type="ECO:0000313" key="11">
    <source>
        <dbReference type="Proteomes" id="UP000741863"/>
    </source>
</evidence>
<dbReference type="PANTHER" id="PTHR34582:SF5">
    <property type="entry name" value="UPF0702 TRANSMEMBRANE PROTEIN YETF"/>
    <property type="match status" value="1"/>
</dbReference>
<dbReference type="InterPro" id="IPR023090">
    <property type="entry name" value="UPF0702_alpha/beta_dom_sf"/>
</dbReference>
<proteinExistence type="inferred from homology"/>
<dbReference type="PANTHER" id="PTHR34582">
    <property type="entry name" value="UPF0702 TRANSMEMBRANE PROTEIN YCAP"/>
    <property type="match status" value="1"/>
</dbReference>
<keyword evidence="3" id="KW-1003">Cell membrane</keyword>
<comment type="similarity">
    <text evidence="2">Belongs to the UPF0702 family.</text>
</comment>
<dbReference type="RefSeq" id="WP_204697098.1">
    <property type="nucleotide sequence ID" value="NZ_JAFBEC010000004.1"/>
</dbReference>
<feature type="domain" description="YetF C-terminal" evidence="8">
    <location>
        <begin position="83"/>
        <end position="216"/>
    </location>
</feature>
<keyword evidence="4 7" id="KW-0812">Transmembrane</keyword>
<dbReference type="InterPro" id="IPR048454">
    <property type="entry name" value="YetF_N"/>
</dbReference>
<gene>
    <name evidence="10" type="ORF">JOD17_001841</name>
</gene>
<dbReference type="Pfam" id="PF20730">
    <property type="entry name" value="YetF_N"/>
    <property type="match status" value="1"/>
</dbReference>
<keyword evidence="6 7" id="KW-0472">Membrane</keyword>
<comment type="caution">
    <text evidence="10">The sequence shown here is derived from an EMBL/GenBank/DDBJ whole genome shotgun (WGS) entry which is preliminary data.</text>
</comment>
<evidence type="ECO:0000256" key="2">
    <source>
        <dbReference type="ARBA" id="ARBA00006448"/>
    </source>
</evidence>
<keyword evidence="5 7" id="KW-1133">Transmembrane helix</keyword>
<comment type="subcellular location">
    <subcellularLocation>
        <location evidence="1">Cell membrane</location>
        <topology evidence="1">Multi-pass membrane protein</topology>
    </subcellularLocation>
</comment>
<evidence type="ECO:0000256" key="1">
    <source>
        <dbReference type="ARBA" id="ARBA00004651"/>
    </source>
</evidence>
<evidence type="ECO:0000256" key="5">
    <source>
        <dbReference type="ARBA" id="ARBA00022989"/>
    </source>
</evidence>
<evidence type="ECO:0000259" key="8">
    <source>
        <dbReference type="Pfam" id="PF04239"/>
    </source>
</evidence>
<accession>A0ABS2PBR1</accession>